<dbReference type="GO" id="GO:0101006">
    <property type="term" value="F:protein histidine phosphatase activity"/>
    <property type="evidence" value="ECO:0007669"/>
    <property type="project" value="InterPro"/>
</dbReference>
<dbReference type="InterPro" id="IPR051021">
    <property type="entry name" value="Mito_Ser/Thr_phosphatase"/>
</dbReference>
<dbReference type="Pfam" id="PF00300">
    <property type="entry name" value="His_Phos_1"/>
    <property type="match status" value="1"/>
</dbReference>
<protein>
    <submittedName>
        <fullName evidence="2">Phosphohistidine phosphatase SixA</fullName>
    </submittedName>
</protein>
<evidence type="ECO:0000313" key="2">
    <source>
        <dbReference type="EMBL" id="QIZ71998.1"/>
    </source>
</evidence>
<proteinExistence type="predicted"/>
<dbReference type="CDD" id="cd07067">
    <property type="entry name" value="HP_PGM_like"/>
    <property type="match status" value="1"/>
</dbReference>
<dbReference type="KEGG" id="oxy:HCG48_16595"/>
<dbReference type="NCBIfam" id="TIGR00249">
    <property type="entry name" value="sixA"/>
    <property type="match status" value="1"/>
</dbReference>
<name>A0A6H1TZF8_9CYAN</name>
<dbReference type="AlphaFoldDB" id="A0A6H1TZF8"/>
<dbReference type="RefSeq" id="WP_168570149.1">
    <property type="nucleotide sequence ID" value="NZ_CP051167.1"/>
</dbReference>
<dbReference type="Gene3D" id="3.40.50.1240">
    <property type="entry name" value="Phosphoglycerate mutase-like"/>
    <property type="match status" value="1"/>
</dbReference>
<reference evidence="2 3" key="1">
    <citation type="submission" date="2020-04" db="EMBL/GenBank/DDBJ databases">
        <authorList>
            <person name="Basu S."/>
            <person name="Maruthanayagam V."/>
            <person name="Chakraborty S."/>
            <person name="Pramanik A."/>
            <person name="Mukherjee J."/>
            <person name="Brink B."/>
        </authorList>
    </citation>
    <scope>NUCLEOTIDE SEQUENCE [LARGE SCALE GENOMIC DNA]</scope>
    <source>
        <strain evidence="2 3">AP17</strain>
    </source>
</reference>
<evidence type="ECO:0000313" key="3">
    <source>
        <dbReference type="Proteomes" id="UP000500857"/>
    </source>
</evidence>
<organism evidence="2 3">
    <name type="scientific">Oxynema aestuarii AP17</name>
    <dbReference type="NCBI Taxonomy" id="2064643"/>
    <lineage>
        <taxon>Bacteria</taxon>
        <taxon>Bacillati</taxon>
        <taxon>Cyanobacteriota</taxon>
        <taxon>Cyanophyceae</taxon>
        <taxon>Oscillatoriophycideae</taxon>
        <taxon>Oscillatoriales</taxon>
        <taxon>Oscillatoriaceae</taxon>
        <taxon>Oxynema</taxon>
        <taxon>Oxynema aestuarii</taxon>
    </lineage>
</organism>
<dbReference type="InterPro" id="IPR029033">
    <property type="entry name" value="His_PPase_superfam"/>
</dbReference>
<accession>A0A6H1TZF8</accession>
<dbReference type="SUPFAM" id="SSF53254">
    <property type="entry name" value="Phosphoglycerate mutase-like"/>
    <property type="match status" value="1"/>
</dbReference>
<dbReference type="GO" id="GO:0005737">
    <property type="term" value="C:cytoplasm"/>
    <property type="evidence" value="ECO:0007669"/>
    <property type="project" value="InterPro"/>
</dbReference>
<keyword evidence="3" id="KW-1185">Reference proteome</keyword>
<evidence type="ECO:0000256" key="1">
    <source>
        <dbReference type="ARBA" id="ARBA00022801"/>
    </source>
</evidence>
<dbReference type="Proteomes" id="UP000500857">
    <property type="component" value="Chromosome"/>
</dbReference>
<dbReference type="SMART" id="SM00855">
    <property type="entry name" value="PGAM"/>
    <property type="match status" value="1"/>
</dbReference>
<dbReference type="EMBL" id="CP051167">
    <property type="protein sequence ID" value="QIZ71998.1"/>
    <property type="molecule type" value="Genomic_DNA"/>
</dbReference>
<dbReference type="PANTHER" id="PTHR20935">
    <property type="entry name" value="PHOSPHOGLYCERATE MUTASE-RELATED"/>
    <property type="match status" value="1"/>
</dbReference>
<dbReference type="InterPro" id="IPR004449">
    <property type="entry name" value="SixA"/>
</dbReference>
<dbReference type="InterPro" id="IPR013078">
    <property type="entry name" value="His_Pase_superF_clade-1"/>
</dbReference>
<keyword evidence="1" id="KW-0378">Hydrolase</keyword>
<sequence>MTPTEKRIYLIRHGIAADRADYERDADRPLTEEGFRKTRQIARRLEQLGLHFDRLLTSPLTRARQTAEILQEQGLSDTLEEYPHLKPAGNFQQWLHWYRDWQPSAETHLALVGHEPDLGHWAEQLVFGDIGDRLAIKKAGIVGLILPRTGSPVGKSVLFWLTPPKLLL</sequence>
<gene>
    <name evidence="2" type="primary">sixA</name>
    <name evidence="2" type="ORF">HCG48_16595</name>
</gene>